<evidence type="ECO:0000256" key="2">
    <source>
        <dbReference type="ARBA" id="ARBA00022737"/>
    </source>
</evidence>
<dbReference type="SUPFAM" id="SSF52047">
    <property type="entry name" value="RNI-like"/>
    <property type="match status" value="1"/>
</dbReference>
<keyword evidence="1" id="KW-0433">Leucine-rich repeat</keyword>
<dbReference type="AlphaFoldDB" id="A0AAY5K8Z8"/>
<protein>
    <recommendedName>
        <fullName evidence="5">SPRY-associated domain-containing protein</fullName>
    </recommendedName>
</protein>
<dbReference type="GeneTree" id="ENSGT01150000286904"/>
<reference evidence="3" key="2">
    <citation type="submission" date="2025-08" db="UniProtKB">
        <authorList>
            <consortium name="Ensembl"/>
        </authorList>
    </citation>
    <scope>IDENTIFICATION</scope>
</reference>
<evidence type="ECO:0000256" key="1">
    <source>
        <dbReference type="ARBA" id="ARBA00022614"/>
    </source>
</evidence>
<reference evidence="3" key="3">
    <citation type="submission" date="2025-09" db="UniProtKB">
        <authorList>
            <consortium name="Ensembl"/>
        </authorList>
    </citation>
    <scope>IDENTIFICATION</scope>
</reference>
<reference evidence="3 4" key="1">
    <citation type="submission" date="2020-02" db="EMBL/GenBank/DDBJ databases">
        <title>Esox lucius (northern pike) genome, fEsoLuc1, primary haplotype.</title>
        <authorList>
            <person name="Myers G."/>
            <person name="Karagic N."/>
            <person name="Meyer A."/>
            <person name="Pippel M."/>
            <person name="Reichard M."/>
            <person name="Winkler S."/>
            <person name="Tracey A."/>
            <person name="Sims Y."/>
            <person name="Howe K."/>
            <person name="Rhie A."/>
            <person name="Formenti G."/>
            <person name="Durbin R."/>
            <person name="Fedrigo O."/>
            <person name="Jarvis E.D."/>
        </authorList>
    </citation>
    <scope>NUCLEOTIDE SEQUENCE [LARGE SCALE GENOMIC DNA]</scope>
</reference>
<dbReference type="Ensembl" id="ENSELUT00000091151.1">
    <property type="protein sequence ID" value="ENSELUP00000082737.1"/>
    <property type="gene ID" value="ENSELUG00000045291.1"/>
</dbReference>
<keyword evidence="4" id="KW-1185">Reference proteome</keyword>
<dbReference type="InterPro" id="IPR051261">
    <property type="entry name" value="NLR"/>
</dbReference>
<evidence type="ECO:0000313" key="4">
    <source>
        <dbReference type="Proteomes" id="UP000265140"/>
    </source>
</evidence>
<evidence type="ECO:0008006" key="5">
    <source>
        <dbReference type="Google" id="ProtNLM"/>
    </source>
</evidence>
<sequence length="144" mass="15816">MSGCLVTKEGCASLVSALKSNPSHLKELDLSYNQPGDLGVRLLSAGLEDPHWRLEKLNCPPSIPNYTLYSEQVSVCSVSIPLLLPPPHHLSPDNTFIHFSSTLSMCSIQVSLASKYTPRNLKTPTLSKSFLYNLSWTSSPLFLV</sequence>
<accession>A0AAY5K8Z8</accession>
<evidence type="ECO:0000313" key="3">
    <source>
        <dbReference type="Ensembl" id="ENSELUP00000082737.1"/>
    </source>
</evidence>
<dbReference type="Proteomes" id="UP000265140">
    <property type="component" value="Chromosome 11"/>
</dbReference>
<name>A0AAY5K8Z8_ESOLU</name>
<dbReference type="InterPro" id="IPR032675">
    <property type="entry name" value="LRR_dom_sf"/>
</dbReference>
<keyword evidence="2" id="KW-0677">Repeat</keyword>
<dbReference type="PANTHER" id="PTHR24106">
    <property type="entry name" value="NACHT, LRR AND CARD DOMAINS-CONTAINING"/>
    <property type="match status" value="1"/>
</dbReference>
<proteinExistence type="predicted"/>
<organism evidence="3 4">
    <name type="scientific">Esox lucius</name>
    <name type="common">Northern pike</name>
    <dbReference type="NCBI Taxonomy" id="8010"/>
    <lineage>
        <taxon>Eukaryota</taxon>
        <taxon>Metazoa</taxon>
        <taxon>Chordata</taxon>
        <taxon>Craniata</taxon>
        <taxon>Vertebrata</taxon>
        <taxon>Euteleostomi</taxon>
        <taxon>Actinopterygii</taxon>
        <taxon>Neopterygii</taxon>
        <taxon>Teleostei</taxon>
        <taxon>Protacanthopterygii</taxon>
        <taxon>Esociformes</taxon>
        <taxon>Esocidae</taxon>
        <taxon>Esox</taxon>
    </lineage>
</organism>
<dbReference type="Gene3D" id="3.80.10.10">
    <property type="entry name" value="Ribonuclease Inhibitor"/>
    <property type="match status" value="1"/>
</dbReference>